<keyword evidence="3" id="KW-0547">Nucleotide-binding</keyword>
<dbReference type="PANTHER" id="PTHR42921">
    <property type="entry name" value="ACETOACETYL-COA SYNTHETASE"/>
    <property type="match status" value="1"/>
</dbReference>
<dbReference type="Pfam" id="PF16177">
    <property type="entry name" value="ACAS_N"/>
    <property type="match status" value="1"/>
</dbReference>
<dbReference type="InterPro" id="IPR032387">
    <property type="entry name" value="ACAS_N"/>
</dbReference>
<evidence type="ECO:0000256" key="1">
    <source>
        <dbReference type="ARBA" id="ARBA00006432"/>
    </source>
</evidence>
<name>A0AAU8DRJ3_9ACTN</name>
<evidence type="ECO:0000256" key="2">
    <source>
        <dbReference type="ARBA" id="ARBA00022598"/>
    </source>
</evidence>
<keyword evidence="4" id="KW-0067">ATP-binding</keyword>
<proteinExistence type="inferred from homology"/>
<evidence type="ECO:0000259" key="7">
    <source>
        <dbReference type="Pfam" id="PF13193"/>
    </source>
</evidence>
<dbReference type="InterPro" id="IPR045851">
    <property type="entry name" value="AMP-bd_C_sf"/>
</dbReference>
<evidence type="ECO:0000259" key="6">
    <source>
        <dbReference type="Pfam" id="PF00501"/>
    </source>
</evidence>
<evidence type="ECO:0000256" key="3">
    <source>
        <dbReference type="ARBA" id="ARBA00022741"/>
    </source>
</evidence>
<dbReference type="Pfam" id="PF00501">
    <property type="entry name" value="AMP-binding"/>
    <property type="match status" value="1"/>
</dbReference>
<dbReference type="InterPro" id="IPR042099">
    <property type="entry name" value="ANL_N_sf"/>
</dbReference>
<dbReference type="InterPro" id="IPR005914">
    <property type="entry name" value="Acac_CoA_synth"/>
</dbReference>
<feature type="domain" description="Acetyl-coenzyme A synthetase N-terminal" evidence="8">
    <location>
        <begin position="64"/>
        <end position="121"/>
    </location>
</feature>
<feature type="compositionally biased region" description="Basic and acidic residues" evidence="5">
    <location>
        <begin position="13"/>
        <end position="22"/>
    </location>
</feature>
<dbReference type="SUPFAM" id="SSF56801">
    <property type="entry name" value="Acetyl-CoA synthetase-like"/>
    <property type="match status" value="1"/>
</dbReference>
<organism evidence="9">
    <name type="scientific">Nakamurella sp. A5-74</name>
    <dbReference type="NCBI Taxonomy" id="3158264"/>
    <lineage>
        <taxon>Bacteria</taxon>
        <taxon>Bacillati</taxon>
        <taxon>Actinomycetota</taxon>
        <taxon>Actinomycetes</taxon>
        <taxon>Nakamurellales</taxon>
        <taxon>Nakamurellaceae</taxon>
        <taxon>Nakamurella</taxon>
    </lineage>
</organism>
<evidence type="ECO:0000256" key="4">
    <source>
        <dbReference type="ARBA" id="ARBA00022840"/>
    </source>
</evidence>
<dbReference type="AlphaFoldDB" id="A0AAU8DRJ3"/>
<dbReference type="Pfam" id="PF13193">
    <property type="entry name" value="AMP-binding_C"/>
    <property type="match status" value="1"/>
</dbReference>
<feature type="domain" description="AMP-dependent synthetase/ligase" evidence="6">
    <location>
        <begin position="148"/>
        <end position="505"/>
    </location>
</feature>
<dbReference type="InterPro" id="IPR025110">
    <property type="entry name" value="AMP-bd_C"/>
</dbReference>
<accession>A0AAU8DRJ3</accession>
<keyword evidence="2 9" id="KW-0436">Ligase</keyword>
<dbReference type="InterPro" id="IPR000873">
    <property type="entry name" value="AMP-dep_synth/lig_dom"/>
</dbReference>
<reference evidence="9" key="1">
    <citation type="submission" date="2024-05" db="EMBL/GenBank/DDBJ databases">
        <authorList>
            <person name="Cai S.Y."/>
            <person name="Jin L.M."/>
            <person name="Li H.R."/>
        </authorList>
    </citation>
    <scope>NUCLEOTIDE SEQUENCE</scope>
    <source>
        <strain evidence="9">A5-74</strain>
    </source>
</reference>
<dbReference type="NCBIfam" id="NF002937">
    <property type="entry name" value="PRK03584.1"/>
    <property type="match status" value="1"/>
</dbReference>
<dbReference type="InterPro" id="IPR020845">
    <property type="entry name" value="AMP-binding_CS"/>
</dbReference>
<dbReference type="EC" id="6.2.1.16" evidence="9"/>
<dbReference type="PANTHER" id="PTHR42921:SF1">
    <property type="entry name" value="ACETOACETYL-COA SYNTHETASE"/>
    <property type="match status" value="1"/>
</dbReference>
<dbReference type="GO" id="GO:0030729">
    <property type="term" value="F:acetoacetate-CoA ligase activity"/>
    <property type="evidence" value="ECO:0007669"/>
    <property type="project" value="UniProtKB-EC"/>
</dbReference>
<dbReference type="NCBIfam" id="TIGR01217">
    <property type="entry name" value="ac_ac_CoA_syn"/>
    <property type="match status" value="1"/>
</dbReference>
<dbReference type="Gene3D" id="3.30.300.30">
    <property type="match status" value="1"/>
</dbReference>
<feature type="domain" description="AMP-binding enzyme C-terminal" evidence="7">
    <location>
        <begin position="578"/>
        <end position="646"/>
    </location>
</feature>
<evidence type="ECO:0000259" key="8">
    <source>
        <dbReference type="Pfam" id="PF16177"/>
    </source>
</evidence>
<dbReference type="EMBL" id="CP159218">
    <property type="protein sequence ID" value="XCG64433.1"/>
    <property type="molecule type" value="Genomic_DNA"/>
</dbReference>
<evidence type="ECO:0000313" key="9">
    <source>
        <dbReference type="EMBL" id="XCG64433.1"/>
    </source>
</evidence>
<feature type="region of interest" description="Disordered" evidence="5">
    <location>
        <begin position="1"/>
        <end position="29"/>
    </location>
</feature>
<dbReference type="RefSeq" id="WP_353650046.1">
    <property type="nucleotide sequence ID" value="NZ_CP159218.1"/>
</dbReference>
<evidence type="ECO:0000256" key="5">
    <source>
        <dbReference type="SAM" id="MobiDB-lite"/>
    </source>
</evidence>
<protein>
    <submittedName>
        <fullName evidence="9">Acetoacetate--CoA ligase</fullName>
        <ecNumber evidence="9">6.2.1.16</ecNumber>
    </submittedName>
</protein>
<dbReference type="GO" id="GO:0005524">
    <property type="term" value="F:ATP binding"/>
    <property type="evidence" value="ECO:0007669"/>
    <property type="project" value="UniProtKB-KW"/>
</dbReference>
<comment type="similarity">
    <text evidence="1">Belongs to the ATP-dependent AMP-binding enzyme family.</text>
</comment>
<gene>
    <name evidence="9" type="ORF">ABLG96_03570</name>
</gene>
<sequence>MTNAGASPSGVGRSEDPAHGSHDAGPAALPELLWSPDRDRIERAAISDFATFLGHRVGRRFADYPELWEYSTTDLEGFWATLADYFGVRWMQLPTEVLRRGEGVEDAHWFGGGTLNYAEHALAATPGRGDDDVAVIVVQEDWQDDPDVIVQLTLGQLRSRVAGAQAGLRRAGVGPGSRVVALVPNGIHALVAFLATAASGAIWSSCSPDFGASSVIDRFTQIEPSVFIAVDGYTYGGKQFPILETVVAVREALTGVKQTVVIDVLGAGVPEGAIGWESFARADSAQPQVEFVPMSFAAPLWVLYSSGTTGLPKPIVQSVGGILLEHLKMLRLHADLGPGDRFLWFTTTGWMMWNYLVGGLLVSSTIVLYDGNPGYPSLENLWRLAAELRITYFGTSAPFIHACRAQELTPAADLDLSALQTIGSTGSPLTTAGFRWIVDAVGEHVQISSVSGGTDLCTAVVGSAPTVPVRIGEISCRALGAKVEAYDSDGRALIGEVGELVITEPMPSMPVHFWGDDEGEKLHEAYFDVYPGVWRHGDWIRITDRGSCVIEGRSDATLNRGGVRMGTADFYRLVEDQQGVVDSLVIDTSDASGEGDLLLFVVLDGSEELSRVASRLRSTVRKELSPRHVPTAVIEVPAIPRTLNGKKCEVPVKRILAGAPVEQAISVDALADPAALEGFLAAAREGRVT</sequence>
<dbReference type="GO" id="GO:0006629">
    <property type="term" value="P:lipid metabolic process"/>
    <property type="evidence" value="ECO:0007669"/>
    <property type="project" value="InterPro"/>
</dbReference>
<dbReference type="PROSITE" id="PS00455">
    <property type="entry name" value="AMP_BINDING"/>
    <property type="match status" value="1"/>
</dbReference>
<dbReference type="Gene3D" id="3.40.50.12780">
    <property type="entry name" value="N-terminal domain of ligase-like"/>
    <property type="match status" value="1"/>
</dbReference>